<reference evidence="2 3" key="1">
    <citation type="submission" date="2017-02" db="EMBL/GenBank/DDBJ databases">
        <title>Genome sequence of the nitrite-oxidizing bacterium Nitrobacter vulgaris strain Ab1.</title>
        <authorList>
            <person name="Mellbye B.L."/>
            <person name="Davis E.W."/>
            <person name="Spieck E."/>
            <person name="Chang J.H."/>
            <person name="Bottomley P.J."/>
            <person name="Sayavedra-Soto L.A."/>
        </authorList>
    </citation>
    <scope>NUCLEOTIDE SEQUENCE [LARGE SCALE GENOMIC DNA]</scope>
    <source>
        <strain evidence="2 3">Ab1</strain>
    </source>
</reference>
<feature type="transmembrane region" description="Helical" evidence="1">
    <location>
        <begin position="35"/>
        <end position="54"/>
    </location>
</feature>
<feature type="transmembrane region" description="Helical" evidence="1">
    <location>
        <begin position="6"/>
        <end position="23"/>
    </location>
</feature>
<gene>
    <name evidence="2" type="ORF">B2M20_16795</name>
</gene>
<accession>A0A1V4HUM9</accession>
<comment type="caution">
    <text evidence="2">The sequence shown here is derived from an EMBL/GenBank/DDBJ whole genome shotgun (WGS) entry which is preliminary data.</text>
</comment>
<keyword evidence="1" id="KW-0472">Membrane</keyword>
<dbReference type="AlphaFoldDB" id="A0A1V4HUM9"/>
<feature type="transmembrane region" description="Helical" evidence="1">
    <location>
        <begin position="60"/>
        <end position="81"/>
    </location>
</feature>
<dbReference type="Proteomes" id="UP000189940">
    <property type="component" value="Unassembled WGS sequence"/>
</dbReference>
<evidence type="ECO:0000256" key="1">
    <source>
        <dbReference type="SAM" id="Phobius"/>
    </source>
</evidence>
<keyword evidence="1" id="KW-0812">Transmembrane</keyword>
<dbReference type="OrthoDB" id="8265780at2"/>
<organism evidence="2 3">
    <name type="scientific">Nitrobacter vulgaris</name>
    <dbReference type="NCBI Taxonomy" id="29421"/>
    <lineage>
        <taxon>Bacteria</taxon>
        <taxon>Pseudomonadati</taxon>
        <taxon>Pseudomonadota</taxon>
        <taxon>Alphaproteobacteria</taxon>
        <taxon>Hyphomicrobiales</taxon>
        <taxon>Nitrobacteraceae</taxon>
        <taxon>Nitrobacter</taxon>
    </lineage>
</organism>
<evidence type="ECO:0000313" key="3">
    <source>
        <dbReference type="Proteomes" id="UP000189940"/>
    </source>
</evidence>
<sequence>MLFIIVVALVATYLISRLVGLVARKWPDTIGKAVCVNAVSAIIAVAAGTLASAADGGQPKFYLAFLIYGGAQLIVLIFDVLRIMQLKSTA</sequence>
<keyword evidence="3" id="KW-1185">Reference proteome</keyword>
<protein>
    <submittedName>
        <fullName evidence="2">Uncharacterized protein</fullName>
    </submittedName>
</protein>
<evidence type="ECO:0000313" key="2">
    <source>
        <dbReference type="EMBL" id="OPH81569.1"/>
    </source>
</evidence>
<keyword evidence="1" id="KW-1133">Transmembrane helix</keyword>
<dbReference type="STRING" id="29421.B2M20_16795"/>
<dbReference type="EMBL" id="MWPQ01000058">
    <property type="protein sequence ID" value="OPH81569.1"/>
    <property type="molecule type" value="Genomic_DNA"/>
</dbReference>
<name>A0A1V4HUM9_NITVU</name>
<proteinExistence type="predicted"/>
<dbReference type="RefSeq" id="WP_079448180.1">
    <property type="nucleotide sequence ID" value="NZ_JAVDPZ010000044.1"/>
</dbReference>